<evidence type="ECO:0000313" key="1">
    <source>
        <dbReference type="EMBL" id="MED6137517.1"/>
    </source>
</evidence>
<name>A0ABU6SML3_9FABA</name>
<comment type="caution">
    <text evidence="1">The sequence shown here is derived from an EMBL/GenBank/DDBJ whole genome shotgun (WGS) entry which is preliminary data.</text>
</comment>
<dbReference type="EMBL" id="JASCZI010061073">
    <property type="protein sequence ID" value="MED6137517.1"/>
    <property type="molecule type" value="Genomic_DNA"/>
</dbReference>
<protein>
    <submittedName>
        <fullName evidence="1">Uncharacterized protein</fullName>
    </submittedName>
</protein>
<reference evidence="1 2" key="1">
    <citation type="journal article" date="2023" name="Plants (Basel)">
        <title>Bridging the Gap: Combining Genomics and Transcriptomics Approaches to Understand Stylosanthes scabra, an Orphan Legume from the Brazilian Caatinga.</title>
        <authorList>
            <person name="Ferreira-Neto J.R.C."/>
            <person name="da Silva M.D."/>
            <person name="Binneck E."/>
            <person name="de Melo N.F."/>
            <person name="da Silva R.H."/>
            <person name="de Melo A.L.T.M."/>
            <person name="Pandolfi V."/>
            <person name="Bustamante F.O."/>
            <person name="Brasileiro-Vidal A.C."/>
            <person name="Benko-Iseppon A.M."/>
        </authorList>
    </citation>
    <scope>NUCLEOTIDE SEQUENCE [LARGE SCALE GENOMIC DNA]</scope>
    <source>
        <tissue evidence="1">Leaves</tissue>
    </source>
</reference>
<organism evidence="1 2">
    <name type="scientific">Stylosanthes scabra</name>
    <dbReference type="NCBI Taxonomy" id="79078"/>
    <lineage>
        <taxon>Eukaryota</taxon>
        <taxon>Viridiplantae</taxon>
        <taxon>Streptophyta</taxon>
        <taxon>Embryophyta</taxon>
        <taxon>Tracheophyta</taxon>
        <taxon>Spermatophyta</taxon>
        <taxon>Magnoliopsida</taxon>
        <taxon>eudicotyledons</taxon>
        <taxon>Gunneridae</taxon>
        <taxon>Pentapetalae</taxon>
        <taxon>rosids</taxon>
        <taxon>fabids</taxon>
        <taxon>Fabales</taxon>
        <taxon>Fabaceae</taxon>
        <taxon>Papilionoideae</taxon>
        <taxon>50 kb inversion clade</taxon>
        <taxon>dalbergioids sensu lato</taxon>
        <taxon>Dalbergieae</taxon>
        <taxon>Pterocarpus clade</taxon>
        <taxon>Stylosanthes</taxon>
    </lineage>
</organism>
<feature type="non-terminal residue" evidence="1">
    <location>
        <position position="73"/>
    </location>
</feature>
<sequence length="73" mass="8102">RRKEKRKKTMAPAHPQQIMDATSPRCAEVAPFLLAVATPCSQSFWLLYCRRQHCLDACSGAIGACARKLVVTI</sequence>
<proteinExistence type="predicted"/>
<keyword evidence="2" id="KW-1185">Reference proteome</keyword>
<accession>A0ABU6SML3</accession>
<dbReference type="Proteomes" id="UP001341840">
    <property type="component" value="Unassembled WGS sequence"/>
</dbReference>
<evidence type="ECO:0000313" key="2">
    <source>
        <dbReference type="Proteomes" id="UP001341840"/>
    </source>
</evidence>
<feature type="non-terminal residue" evidence="1">
    <location>
        <position position="1"/>
    </location>
</feature>
<gene>
    <name evidence="1" type="ORF">PIB30_065693</name>
</gene>